<proteinExistence type="predicted"/>
<evidence type="ECO:0000313" key="1">
    <source>
        <dbReference type="EMBL" id="KAJ7693336.1"/>
    </source>
</evidence>
<evidence type="ECO:0008006" key="3">
    <source>
        <dbReference type="Google" id="ProtNLM"/>
    </source>
</evidence>
<evidence type="ECO:0000313" key="2">
    <source>
        <dbReference type="Proteomes" id="UP001221757"/>
    </source>
</evidence>
<dbReference type="AlphaFoldDB" id="A0AAD7DKF2"/>
<gene>
    <name evidence="1" type="ORF">B0H17DRAFT_1059790</name>
</gene>
<name>A0AAD7DKF2_MYCRO</name>
<reference evidence="1" key="1">
    <citation type="submission" date="2023-03" db="EMBL/GenBank/DDBJ databases">
        <title>Massive genome expansion in bonnet fungi (Mycena s.s.) driven by repeated elements and novel gene families across ecological guilds.</title>
        <authorList>
            <consortium name="Lawrence Berkeley National Laboratory"/>
            <person name="Harder C.B."/>
            <person name="Miyauchi S."/>
            <person name="Viragh M."/>
            <person name="Kuo A."/>
            <person name="Thoen E."/>
            <person name="Andreopoulos B."/>
            <person name="Lu D."/>
            <person name="Skrede I."/>
            <person name="Drula E."/>
            <person name="Henrissat B."/>
            <person name="Morin E."/>
            <person name="Kohler A."/>
            <person name="Barry K."/>
            <person name="LaButti K."/>
            <person name="Morin E."/>
            <person name="Salamov A."/>
            <person name="Lipzen A."/>
            <person name="Mereny Z."/>
            <person name="Hegedus B."/>
            <person name="Baldrian P."/>
            <person name="Stursova M."/>
            <person name="Weitz H."/>
            <person name="Taylor A."/>
            <person name="Grigoriev I.V."/>
            <person name="Nagy L.G."/>
            <person name="Martin F."/>
            <person name="Kauserud H."/>
        </authorList>
    </citation>
    <scope>NUCLEOTIDE SEQUENCE</scope>
    <source>
        <strain evidence="1">CBHHK067</strain>
    </source>
</reference>
<sequence length="523" mass="59279">MSVCSECGGLSSPLAEEHDSKINVGVTLGTLARHLELMNTNAPPEGPELSFIRSVVSKTESRLAYLDGQIFRHRDRLRELEEERAALWRYHTPNKAILSPLRRMPPEVLAEIFLWTLPTLQTAFDRSAFGVKRSPWLLTQISSRWRAVAVSTPALWSHVIVACDHEHANPLSIVKSQIERAQKLKIHFYGSEKRHAQPQIEIFRFLAEHSSRWEELSIGLTSHLFPLLGTLKHRLPALRRLWVEWDGPESQAGVEFIDCFQPAPSLLDVAICNDYRSISIPLPAHQLTRYNLDAPWKVHAGILKRAHNLVQARIDVKFDADEPWPDHSNADDSLRLRRLRRLYLSHPGILNYLTTPALQAIYVGIEDDEEPIDFLEPFLIRSLCNLTRLCLAGFPNSHQLTGILRKVPSIVELEILVTRLDHTIPDIIGNTTVAPQLLHIYFGWVPDTYVDCMPYLEMLRSRWNAENCALKTAGLLVNSESRPAPAALRSLDALRQDGLDILLLQGTRASDALHAWAYGSSWN</sequence>
<protein>
    <recommendedName>
        <fullName evidence="3">F-box domain-containing protein</fullName>
    </recommendedName>
</protein>
<dbReference type="Proteomes" id="UP001221757">
    <property type="component" value="Unassembled WGS sequence"/>
</dbReference>
<comment type="caution">
    <text evidence="1">The sequence shown here is derived from an EMBL/GenBank/DDBJ whole genome shotgun (WGS) entry which is preliminary data.</text>
</comment>
<dbReference type="SUPFAM" id="SSF52047">
    <property type="entry name" value="RNI-like"/>
    <property type="match status" value="1"/>
</dbReference>
<accession>A0AAD7DKF2</accession>
<keyword evidence="2" id="KW-1185">Reference proteome</keyword>
<dbReference type="EMBL" id="JARKIE010000046">
    <property type="protein sequence ID" value="KAJ7693336.1"/>
    <property type="molecule type" value="Genomic_DNA"/>
</dbReference>
<organism evidence="1 2">
    <name type="scientific">Mycena rosella</name>
    <name type="common">Pink bonnet</name>
    <name type="synonym">Agaricus rosellus</name>
    <dbReference type="NCBI Taxonomy" id="1033263"/>
    <lineage>
        <taxon>Eukaryota</taxon>
        <taxon>Fungi</taxon>
        <taxon>Dikarya</taxon>
        <taxon>Basidiomycota</taxon>
        <taxon>Agaricomycotina</taxon>
        <taxon>Agaricomycetes</taxon>
        <taxon>Agaricomycetidae</taxon>
        <taxon>Agaricales</taxon>
        <taxon>Marasmiineae</taxon>
        <taxon>Mycenaceae</taxon>
        <taxon>Mycena</taxon>
    </lineage>
</organism>